<organism evidence="1 2">
    <name type="scientific">Papaver somniferum</name>
    <name type="common">Opium poppy</name>
    <dbReference type="NCBI Taxonomy" id="3469"/>
    <lineage>
        <taxon>Eukaryota</taxon>
        <taxon>Viridiplantae</taxon>
        <taxon>Streptophyta</taxon>
        <taxon>Embryophyta</taxon>
        <taxon>Tracheophyta</taxon>
        <taxon>Spermatophyta</taxon>
        <taxon>Magnoliopsida</taxon>
        <taxon>Ranunculales</taxon>
        <taxon>Papaveraceae</taxon>
        <taxon>Papaveroideae</taxon>
        <taxon>Papaver</taxon>
    </lineage>
</organism>
<evidence type="ECO:0000313" key="2">
    <source>
        <dbReference type="Proteomes" id="UP000316621"/>
    </source>
</evidence>
<dbReference type="Gramene" id="RZC82147">
    <property type="protein sequence ID" value="RZC82147"/>
    <property type="gene ID" value="C5167_044928"/>
</dbReference>
<dbReference type="EMBL" id="CM010725">
    <property type="protein sequence ID" value="RZC82147.1"/>
    <property type="molecule type" value="Genomic_DNA"/>
</dbReference>
<gene>
    <name evidence="1" type="ORF">C5167_044928</name>
</gene>
<dbReference type="Proteomes" id="UP000316621">
    <property type="component" value="Chromosome 11"/>
</dbReference>
<protein>
    <submittedName>
        <fullName evidence="1">Uncharacterized protein</fullName>
    </submittedName>
</protein>
<keyword evidence="2" id="KW-1185">Reference proteome</keyword>
<accession>A0A4Y7LAW8</accession>
<proteinExistence type="predicted"/>
<name>A0A4Y7LAW8_PAPSO</name>
<reference evidence="1 2" key="1">
    <citation type="journal article" date="2018" name="Science">
        <title>The opium poppy genome and morphinan production.</title>
        <authorList>
            <person name="Guo L."/>
            <person name="Winzer T."/>
            <person name="Yang X."/>
            <person name="Li Y."/>
            <person name="Ning Z."/>
            <person name="He Z."/>
            <person name="Teodor R."/>
            <person name="Lu Y."/>
            <person name="Bowser T.A."/>
            <person name="Graham I.A."/>
            <person name="Ye K."/>
        </authorList>
    </citation>
    <scope>NUCLEOTIDE SEQUENCE [LARGE SCALE GENOMIC DNA]</scope>
    <source>
        <strain evidence="2">cv. HN1</strain>
        <tissue evidence="1">Leaves</tissue>
    </source>
</reference>
<evidence type="ECO:0000313" key="1">
    <source>
        <dbReference type="EMBL" id="RZC82147.1"/>
    </source>
</evidence>
<dbReference type="AlphaFoldDB" id="A0A4Y7LAW8"/>
<sequence>MAADVKDGRLPQKFGVMDLNSTSTGNELYQLFGEIGALSTEANVADFFPWLRKLDPQKLTSRMKKAVDACLNTIDEFTKERKILGNRLYFKFVTSYIRKSSRILQVLCRADQVILMYKYLEYLMRKEELIVNLTWHRAWLKP</sequence>